<feature type="transmembrane region" description="Helical" evidence="9">
    <location>
        <begin position="44"/>
        <end position="68"/>
    </location>
</feature>
<protein>
    <submittedName>
        <fullName evidence="12">ATM1-type heavy metal exporter</fullName>
    </submittedName>
</protein>
<dbReference type="RefSeq" id="WP_238245525.1">
    <property type="nucleotide sequence ID" value="NZ_BPQP01000060.1"/>
</dbReference>
<feature type="domain" description="ABC transmembrane type-1" evidence="11">
    <location>
        <begin position="45"/>
        <end position="339"/>
    </location>
</feature>
<dbReference type="InterPro" id="IPR036640">
    <property type="entry name" value="ABC1_TM_sf"/>
</dbReference>
<dbReference type="CDD" id="cd18582">
    <property type="entry name" value="ABC_6TM_ATM1_ABCB7"/>
    <property type="match status" value="1"/>
</dbReference>
<dbReference type="Proteomes" id="UP001055125">
    <property type="component" value="Unassembled WGS sequence"/>
</dbReference>
<accession>A0ABQ4S3D3</accession>
<evidence type="ECO:0000259" key="10">
    <source>
        <dbReference type="PROSITE" id="PS50893"/>
    </source>
</evidence>
<dbReference type="PROSITE" id="PS50929">
    <property type="entry name" value="ABC_TM1F"/>
    <property type="match status" value="1"/>
</dbReference>
<feature type="domain" description="ABC transporter" evidence="10">
    <location>
        <begin position="373"/>
        <end position="607"/>
    </location>
</feature>
<feature type="compositionally biased region" description="Basic and acidic residues" evidence="8">
    <location>
        <begin position="623"/>
        <end position="635"/>
    </location>
</feature>
<gene>
    <name evidence="12" type="primary">atm1_1</name>
    <name evidence="12" type="ORF">OCOJLMKI_3640</name>
</gene>
<keyword evidence="4" id="KW-0547">Nucleotide-binding</keyword>
<keyword evidence="13" id="KW-1185">Reference proteome</keyword>
<dbReference type="InterPro" id="IPR027417">
    <property type="entry name" value="P-loop_NTPase"/>
</dbReference>
<dbReference type="SUPFAM" id="SSF90123">
    <property type="entry name" value="ABC transporter transmembrane region"/>
    <property type="match status" value="1"/>
</dbReference>
<dbReference type="InterPro" id="IPR011527">
    <property type="entry name" value="ABC1_TM_dom"/>
</dbReference>
<feature type="transmembrane region" description="Helical" evidence="9">
    <location>
        <begin position="274"/>
        <end position="298"/>
    </location>
</feature>
<evidence type="ECO:0000256" key="2">
    <source>
        <dbReference type="ARBA" id="ARBA00005417"/>
    </source>
</evidence>
<evidence type="ECO:0000256" key="1">
    <source>
        <dbReference type="ARBA" id="ARBA00004651"/>
    </source>
</evidence>
<dbReference type="SMART" id="SM00382">
    <property type="entry name" value="AAA"/>
    <property type="match status" value="1"/>
</dbReference>
<dbReference type="SUPFAM" id="SSF52540">
    <property type="entry name" value="P-loop containing nucleoside triphosphate hydrolases"/>
    <property type="match status" value="1"/>
</dbReference>
<dbReference type="InterPro" id="IPR003439">
    <property type="entry name" value="ABC_transporter-like_ATP-bd"/>
</dbReference>
<feature type="transmembrane region" description="Helical" evidence="9">
    <location>
        <begin position="310"/>
        <end position="329"/>
    </location>
</feature>
<dbReference type="PANTHER" id="PTHR24221">
    <property type="entry name" value="ATP-BINDING CASSETTE SUB-FAMILY B"/>
    <property type="match status" value="1"/>
</dbReference>
<evidence type="ECO:0000256" key="7">
    <source>
        <dbReference type="ARBA" id="ARBA00023136"/>
    </source>
</evidence>
<evidence type="ECO:0000313" key="13">
    <source>
        <dbReference type="Proteomes" id="UP001055125"/>
    </source>
</evidence>
<organism evidence="12 13">
    <name type="scientific">Methylobacterium iners</name>
    <dbReference type="NCBI Taxonomy" id="418707"/>
    <lineage>
        <taxon>Bacteria</taxon>
        <taxon>Pseudomonadati</taxon>
        <taxon>Pseudomonadota</taxon>
        <taxon>Alphaproteobacteria</taxon>
        <taxon>Hyphomicrobiales</taxon>
        <taxon>Methylobacteriaceae</taxon>
        <taxon>Methylobacterium</taxon>
    </lineage>
</organism>
<comment type="subcellular location">
    <subcellularLocation>
        <location evidence="1">Cell membrane</location>
        <topology evidence="1">Multi-pass membrane protein</topology>
    </subcellularLocation>
</comment>
<dbReference type="InterPro" id="IPR039421">
    <property type="entry name" value="Type_1_exporter"/>
</dbReference>
<dbReference type="InterPro" id="IPR017871">
    <property type="entry name" value="ABC_transporter-like_CS"/>
</dbReference>
<evidence type="ECO:0000256" key="5">
    <source>
        <dbReference type="ARBA" id="ARBA00022840"/>
    </source>
</evidence>
<dbReference type="PROSITE" id="PS00211">
    <property type="entry name" value="ABC_TRANSPORTER_1"/>
    <property type="match status" value="1"/>
</dbReference>
<dbReference type="Gene3D" id="1.20.1560.10">
    <property type="entry name" value="ABC transporter type 1, transmembrane domain"/>
    <property type="match status" value="1"/>
</dbReference>
<dbReference type="PROSITE" id="PS50893">
    <property type="entry name" value="ABC_TRANSPORTER_2"/>
    <property type="match status" value="1"/>
</dbReference>
<evidence type="ECO:0000256" key="9">
    <source>
        <dbReference type="SAM" id="Phobius"/>
    </source>
</evidence>
<keyword evidence="5" id="KW-0067">ATP-binding</keyword>
<dbReference type="Pfam" id="PF00005">
    <property type="entry name" value="ABC_tran"/>
    <property type="match status" value="1"/>
</dbReference>
<comment type="caution">
    <text evidence="12">The sequence shown here is derived from an EMBL/GenBank/DDBJ whole genome shotgun (WGS) entry which is preliminary data.</text>
</comment>
<dbReference type="EMBL" id="BPQP01000060">
    <property type="protein sequence ID" value="GJD96419.1"/>
    <property type="molecule type" value="Genomic_DNA"/>
</dbReference>
<dbReference type="CDD" id="cd03253">
    <property type="entry name" value="ABCC_ATM1_transporter"/>
    <property type="match status" value="1"/>
</dbReference>
<feature type="region of interest" description="Disordered" evidence="8">
    <location>
        <begin position="623"/>
        <end position="647"/>
    </location>
</feature>
<dbReference type="Pfam" id="PF00664">
    <property type="entry name" value="ABC_membrane"/>
    <property type="match status" value="1"/>
</dbReference>
<evidence type="ECO:0000259" key="11">
    <source>
        <dbReference type="PROSITE" id="PS50929"/>
    </source>
</evidence>
<dbReference type="Gene3D" id="3.40.50.300">
    <property type="entry name" value="P-loop containing nucleotide triphosphate hydrolases"/>
    <property type="match status" value="1"/>
</dbReference>
<keyword evidence="7 9" id="KW-0472">Membrane</keyword>
<evidence type="ECO:0000256" key="8">
    <source>
        <dbReference type="SAM" id="MobiDB-lite"/>
    </source>
</evidence>
<dbReference type="PANTHER" id="PTHR24221:SF654">
    <property type="entry name" value="ATP-BINDING CASSETTE SUB-FAMILY B MEMBER 6"/>
    <property type="match status" value="1"/>
</dbReference>
<evidence type="ECO:0000256" key="6">
    <source>
        <dbReference type="ARBA" id="ARBA00022989"/>
    </source>
</evidence>
<sequence>MRTEPAQAASGGPTPPARPGLVATYRSLWPYLWPYGRPDLQRRVFLAFGLLLIAKVVTMVAPFTFKWATDALVAVTNAKEGQPVPTGLFAAPMLLIGLYGLSRVIMAGVTQIRDGLFAKVAMHAVRRLALQTFEHMHRLSLRFHLERKTGGLTRVLERGRGGIEELSRLMVLTLVPTIVEFVLVLGVLAYEFDWLYSVVVLVMVAAYLAFTYKATEWRIEIRRRMNNSDTDANTKAVDSLLNYETVKYFGAERRETERYDGSMAKYEKASTQTYVSLAVLNAGQALIFTAGMTVVMWLAARDIMAGRTTLGGFVLVNAMLIQLSMPLHFMGMIYREIKQALIDIDDMFQILHRNPEIADRPGAPPLAVGQGNVRFEDVRFAYNPDRPILRGVSFEVPAGRTVAIVGPSGAGKSTLSRLLFRFYEPRAGRILIDGQDIAGVEQGSLRAAIGMVPQDTVLFNDTIGYNIRYGRWDASPEEVREAARLAQIDRFVSGLPEGYDTPVGERGLKLSGGEKQRVAIARTILKGPPILVLDEATSALDSFTEREIQDALDRISRGRTTLVIAHRLSTVVNADEILVLDRGIITERGTHESLLAEGGTYAAMWNRQREADAAREILKRAEEEAELKSRGEASRARPVMADPVPAE</sequence>
<proteinExistence type="inferred from homology"/>
<reference evidence="12" key="1">
    <citation type="journal article" date="2021" name="Front. Microbiol.">
        <title>Comprehensive Comparative Genomics and Phenotyping of Methylobacterium Species.</title>
        <authorList>
            <person name="Alessa O."/>
            <person name="Ogura Y."/>
            <person name="Fujitani Y."/>
            <person name="Takami H."/>
            <person name="Hayashi T."/>
            <person name="Sahin N."/>
            <person name="Tani A."/>
        </authorList>
    </citation>
    <scope>NUCLEOTIDE SEQUENCE</scope>
    <source>
        <strain evidence="12">DSM 19015</strain>
    </source>
</reference>
<evidence type="ECO:0000313" key="12">
    <source>
        <dbReference type="EMBL" id="GJD96419.1"/>
    </source>
</evidence>
<feature type="transmembrane region" description="Helical" evidence="9">
    <location>
        <begin position="169"/>
        <end position="188"/>
    </location>
</feature>
<evidence type="ECO:0000256" key="3">
    <source>
        <dbReference type="ARBA" id="ARBA00022692"/>
    </source>
</evidence>
<keyword evidence="3 9" id="KW-0812">Transmembrane</keyword>
<reference evidence="12" key="2">
    <citation type="submission" date="2021-08" db="EMBL/GenBank/DDBJ databases">
        <authorList>
            <person name="Tani A."/>
            <person name="Ola A."/>
            <person name="Ogura Y."/>
            <person name="Katsura K."/>
            <person name="Hayashi T."/>
        </authorList>
    </citation>
    <scope>NUCLEOTIDE SEQUENCE</scope>
    <source>
        <strain evidence="12">DSM 19015</strain>
    </source>
</reference>
<comment type="similarity">
    <text evidence="2">Belongs to the ABC transporter superfamily.</text>
</comment>
<evidence type="ECO:0000256" key="4">
    <source>
        <dbReference type="ARBA" id="ARBA00022741"/>
    </source>
</evidence>
<feature type="transmembrane region" description="Helical" evidence="9">
    <location>
        <begin position="194"/>
        <end position="215"/>
    </location>
</feature>
<feature type="transmembrane region" description="Helical" evidence="9">
    <location>
        <begin position="88"/>
        <end position="109"/>
    </location>
</feature>
<dbReference type="InterPro" id="IPR003593">
    <property type="entry name" value="AAA+_ATPase"/>
</dbReference>
<keyword evidence="6 9" id="KW-1133">Transmembrane helix</keyword>
<name>A0ABQ4S3D3_9HYPH</name>